<reference evidence="4" key="3">
    <citation type="submission" date="2025-09" db="UniProtKB">
        <authorList>
            <consortium name="Ensembl"/>
        </authorList>
    </citation>
    <scope>IDENTIFICATION</scope>
</reference>
<dbReference type="Pfam" id="PF07679">
    <property type="entry name" value="I-set"/>
    <property type="match status" value="1"/>
</dbReference>
<evidence type="ECO:0000313" key="5">
    <source>
        <dbReference type="Proteomes" id="UP000694580"/>
    </source>
</evidence>
<dbReference type="PANTHER" id="PTHR46942:SF1">
    <property type="entry name" value="SIALIC ACID-BINDING IG-LIKE LECTIN 15"/>
    <property type="match status" value="1"/>
</dbReference>
<keyword evidence="2" id="KW-0732">Signal</keyword>
<reference evidence="4" key="2">
    <citation type="submission" date="2025-08" db="UniProtKB">
        <authorList>
            <consortium name="Ensembl"/>
        </authorList>
    </citation>
    <scope>IDENTIFICATION</scope>
</reference>
<keyword evidence="5" id="KW-1185">Reference proteome</keyword>
<dbReference type="InterPro" id="IPR042836">
    <property type="entry name" value="SIG15"/>
</dbReference>
<dbReference type="RefSeq" id="XP_028837437.1">
    <property type="nucleotide sequence ID" value="XM_028981604.1"/>
</dbReference>
<gene>
    <name evidence="4" type="primary">si:dkey-11p23.7</name>
</gene>
<dbReference type="Pfam" id="PF07686">
    <property type="entry name" value="V-set"/>
    <property type="match status" value="1"/>
</dbReference>
<dbReference type="AlphaFoldDB" id="A0AAY4A5L4"/>
<reference evidence="4 5" key="1">
    <citation type="submission" date="2020-06" db="EMBL/GenBank/DDBJ databases">
        <authorList>
            <consortium name="Wellcome Sanger Institute Data Sharing"/>
        </authorList>
    </citation>
    <scope>NUCLEOTIDE SEQUENCE [LARGE SCALE GENOMIC DNA]</scope>
</reference>
<dbReference type="GeneTree" id="ENSGT01150000286907"/>
<dbReference type="InterPro" id="IPR013783">
    <property type="entry name" value="Ig-like_fold"/>
</dbReference>
<dbReference type="InterPro" id="IPR036179">
    <property type="entry name" value="Ig-like_dom_sf"/>
</dbReference>
<feature type="signal peptide" evidence="2">
    <location>
        <begin position="1"/>
        <end position="33"/>
    </location>
</feature>
<dbReference type="GO" id="GO:2001204">
    <property type="term" value="P:regulation of osteoclast development"/>
    <property type="evidence" value="ECO:0007669"/>
    <property type="project" value="TreeGrafter"/>
</dbReference>
<dbReference type="Gene3D" id="2.60.40.10">
    <property type="entry name" value="Immunoglobulins"/>
    <property type="match status" value="2"/>
</dbReference>
<dbReference type="GO" id="GO:0045124">
    <property type="term" value="P:regulation of bone resorption"/>
    <property type="evidence" value="ECO:0007669"/>
    <property type="project" value="TreeGrafter"/>
</dbReference>
<dbReference type="GeneID" id="114791078"/>
<organism evidence="4 5">
    <name type="scientific">Denticeps clupeoides</name>
    <name type="common">denticle herring</name>
    <dbReference type="NCBI Taxonomy" id="299321"/>
    <lineage>
        <taxon>Eukaryota</taxon>
        <taxon>Metazoa</taxon>
        <taxon>Chordata</taxon>
        <taxon>Craniata</taxon>
        <taxon>Vertebrata</taxon>
        <taxon>Euteleostomi</taxon>
        <taxon>Actinopterygii</taxon>
        <taxon>Neopterygii</taxon>
        <taxon>Teleostei</taxon>
        <taxon>Clupei</taxon>
        <taxon>Clupeiformes</taxon>
        <taxon>Denticipitoidei</taxon>
        <taxon>Denticipitidae</taxon>
        <taxon>Denticeps</taxon>
    </lineage>
</organism>
<feature type="compositionally biased region" description="Basic and acidic residues" evidence="1">
    <location>
        <begin position="215"/>
        <end position="225"/>
    </location>
</feature>
<protein>
    <recommendedName>
        <fullName evidence="3">Ig-like domain-containing protein</fullName>
    </recommendedName>
</protein>
<dbReference type="InterPro" id="IPR003599">
    <property type="entry name" value="Ig_sub"/>
</dbReference>
<evidence type="ECO:0000256" key="2">
    <source>
        <dbReference type="SAM" id="SignalP"/>
    </source>
</evidence>
<dbReference type="InterPro" id="IPR013106">
    <property type="entry name" value="Ig_V-set"/>
</dbReference>
<dbReference type="InterPro" id="IPR007110">
    <property type="entry name" value="Ig-like_dom"/>
</dbReference>
<dbReference type="SUPFAM" id="SSF48726">
    <property type="entry name" value="Immunoglobulin"/>
    <property type="match status" value="2"/>
</dbReference>
<feature type="domain" description="Ig-like" evidence="3">
    <location>
        <begin position="33"/>
        <end position="160"/>
    </location>
</feature>
<dbReference type="Proteomes" id="UP000694580">
    <property type="component" value="Chromosome 5"/>
</dbReference>
<feature type="region of interest" description="Disordered" evidence="1">
    <location>
        <begin position="212"/>
        <end position="231"/>
    </location>
</feature>
<proteinExistence type="predicted"/>
<dbReference type="SMART" id="SM00409">
    <property type="entry name" value="IG"/>
    <property type="match status" value="2"/>
</dbReference>
<dbReference type="GO" id="GO:0032956">
    <property type="term" value="P:regulation of actin cytoskeleton organization"/>
    <property type="evidence" value="ECO:0007669"/>
    <property type="project" value="TreeGrafter"/>
</dbReference>
<accession>A0AAY4A5L4</accession>
<feature type="chain" id="PRO_5044193637" description="Ig-like domain-containing protein" evidence="2">
    <location>
        <begin position="34"/>
        <end position="310"/>
    </location>
</feature>
<dbReference type="Ensembl" id="ENSDCDT00010004667.1">
    <property type="protein sequence ID" value="ENSDCDP00010004508.1"/>
    <property type="gene ID" value="ENSDCDG00010002008.1"/>
</dbReference>
<dbReference type="PANTHER" id="PTHR46942">
    <property type="entry name" value="SIALIC ACID-BINDING IG-LIKE LECTIN 15"/>
    <property type="match status" value="1"/>
</dbReference>
<evidence type="ECO:0000313" key="4">
    <source>
        <dbReference type="Ensembl" id="ENSDCDP00010004508.1"/>
    </source>
</evidence>
<dbReference type="PROSITE" id="PS50835">
    <property type="entry name" value="IG_LIKE"/>
    <property type="match status" value="2"/>
</dbReference>
<dbReference type="InterPro" id="IPR013098">
    <property type="entry name" value="Ig_I-set"/>
</dbReference>
<evidence type="ECO:0000256" key="1">
    <source>
        <dbReference type="SAM" id="MobiDB-lite"/>
    </source>
</evidence>
<dbReference type="GO" id="GO:0005886">
    <property type="term" value="C:plasma membrane"/>
    <property type="evidence" value="ECO:0007669"/>
    <property type="project" value="TreeGrafter"/>
</dbReference>
<sequence length="310" mass="34605">MHYLVQHFSSKTMGKETLFVVFLILLLLHKTAPVAHDDGWSMNMPTEMRAIEGYPVVLPCSFTHPHHTHHSSIQVVWRLGHGQAATLLLQCTVANDQRPNDANLCQDDPKQDQRYRLEGNPREHDLSLRVNSAALQDSGRYYCRVEIPGHPQSSFENKMGTRLRVEAPPRILGVSVVPSENAGYKALCRVQGSPLPDIQWIGKEDILEGAPAYPLHHEGPAEHHTSSQLQDVQPGGQYTCAATNPLGKDQATLFIAQSDLERPAKDNSLEEFPLMLLLSFSLGTKVILFLGMAVWMAQEKLPSWVICITH</sequence>
<evidence type="ECO:0000259" key="3">
    <source>
        <dbReference type="PROSITE" id="PS50835"/>
    </source>
</evidence>
<feature type="domain" description="Ig-like" evidence="3">
    <location>
        <begin position="169"/>
        <end position="254"/>
    </location>
</feature>
<name>A0AAY4A5L4_9TELE</name>